<dbReference type="Proteomes" id="UP000619041">
    <property type="component" value="Unassembled WGS sequence"/>
</dbReference>
<dbReference type="Pfam" id="PF00072">
    <property type="entry name" value="Response_reg"/>
    <property type="match status" value="1"/>
</dbReference>
<evidence type="ECO:0000259" key="7">
    <source>
        <dbReference type="PROSITE" id="PS50110"/>
    </source>
</evidence>
<dbReference type="EMBL" id="BMKL01000001">
    <property type="protein sequence ID" value="GGD84748.1"/>
    <property type="molecule type" value="Genomic_DNA"/>
</dbReference>
<keyword evidence="1 6" id="KW-0597">Phosphoprotein</keyword>
<keyword evidence="2" id="KW-0902">Two-component regulatory system</keyword>
<evidence type="ECO:0000256" key="6">
    <source>
        <dbReference type="PROSITE-ProRule" id="PRU00169"/>
    </source>
</evidence>
<dbReference type="InterPro" id="IPR039420">
    <property type="entry name" value="WalR-like"/>
</dbReference>
<dbReference type="PROSITE" id="PS50110">
    <property type="entry name" value="RESPONSE_REGULATORY"/>
    <property type="match status" value="1"/>
</dbReference>
<evidence type="ECO:0000313" key="9">
    <source>
        <dbReference type="Proteomes" id="UP000619041"/>
    </source>
</evidence>
<proteinExistence type="predicted"/>
<evidence type="ECO:0000256" key="1">
    <source>
        <dbReference type="ARBA" id="ARBA00022553"/>
    </source>
</evidence>
<dbReference type="InterPro" id="IPR011006">
    <property type="entry name" value="CheY-like_superfamily"/>
</dbReference>
<keyword evidence="9" id="KW-1185">Reference proteome</keyword>
<evidence type="ECO:0000313" key="8">
    <source>
        <dbReference type="EMBL" id="GGD84748.1"/>
    </source>
</evidence>
<keyword evidence="4" id="KW-0238">DNA-binding</keyword>
<dbReference type="Gene3D" id="3.40.50.2300">
    <property type="match status" value="1"/>
</dbReference>
<evidence type="ECO:0000256" key="3">
    <source>
        <dbReference type="ARBA" id="ARBA00023015"/>
    </source>
</evidence>
<comment type="caution">
    <text evidence="8">The sequence shown here is derived from an EMBL/GenBank/DDBJ whole genome shotgun (WGS) entry which is preliminary data.</text>
</comment>
<dbReference type="SMART" id="SM00448">
    <property type="entry name" value="REC"/>
    <property type="match status" value="1"/>
</dbReference>
<dbReference type="PANTHER" id="PTHR48111">
    <property type="entry name" value="REGULATOR OF RPOS"/>
    <property type="match status" value="1"/>
</dbReference>
<protein>
    <submittedName>
        <fullName evidence="8">Two-component system response regulator</fullName>
    </submittedName>
</protein>
<dbReference type="CDD" id="cd17574">
    <property type="entry name" value="REC_OmpR"/>
    <property type="match status" value="1"/>
</dbReference>
<name>A0ABQ1RYR0_9SPHN</name>
<feature type="domain" description="Response regulatory" evidence="7">
    <location>
        <begin position="6"/>
        <end position="122"/>
    </location>
</feature>
<gene>
    <name evidence="8" type="ORF">GCM10011515_00580</name>
</gene>
<reference evidence="9" key="1">
    <citation type="journal article" date="2019" name="Int. J. Syst. Evol. Microbiol.">
        <title>The Global Catalogue of Microorganisms (GCM) 10K type strain sequencing project: providing services to taxonomists for standard genome sequencing and annotation.</title>
        <authorList>
            <consortium name="The Broad Institute Genomics Platform"/>
            <consortium name="The Broad Institute Genome Sequencing Center for Infectious Disease"/>
            <person name="Wu L."/>
            <person name="Ma J."/>
        </authorList>
    </citation>
    <scope>NUCLEOTIDE SEQUENCE [LARGE SCALE GENOMIC DNA]</scope>
    <source>
        <strain evidence="9">CGMCC 1.15959</strain>
    </source>
</reference>
<evidence type="ECO:0000256" key="4">
    <source>
        <dbReference type="ARBA" id="ARBA00023125"/>
    </source>
</evidence>
<keyword evidence="3" id="KW-0805">Transcription regulation</keyword>
<keyword evidence="5" id="KW-0804">Transcription</keyword>
<dbReference type="SUPFAM" id="SSF52172">
    <property type="entry name" value="CheY-like"/>
    <property type="match status" value="1"/>
</dbReference>
<evidence type="ECO:0000256" key="5">
    <source>
        <dbReference type="ARBA" id="ARBA00023163"/>
    </source>
</evidence>
<feature type="modified residue" description="4-aspartylphosphate" evidence="6">
    <location>
        <position position="55"/>
    </location>
</feature>
<evidence type="ECO:0000256" key="2">
    <source>
        <dbReference type="ARBA" id="ARBA00023012"/>
    </source>
</evidence>
<dbReference type="InterPro" id="IPR001789">
    <property type="entry name" value="Sig_transdc_resp-reg_receiver"/>
</dbReference>
<accession>A0ABQ1RYR0</accession>
<dbReference type="PANTHER" id="PTHR48111:SF1">
    <property type="entry name" value="TWO-COMPONENT RESPONSE REGULATOR ORR33"/>
    <property type="match status" value="1"/>
</dbReference>
<sequence>MTTSPLVLIADDEPLLTELLEFRLGARGYQTVVAHDGREALAKLEEFHPQAVVLDMMMPVHDGLEVLRRMRASADHAATPVIMLTARRGEADVIGALELGADDYLVKPFLPEELLVRLARLLAGKRK</sequence>
<organism evidence="8 9">
    <name type="scientific">Tsuneonella deserti</name>
    <dbReference type="NCBI Taxonomy" id="2035528"/>
    <lineage>
        <taxon>Bacteria</taxon>
        <taxon>Pseudomonadati</taxon>
        <taxon>Pseudomonadota</taxon>
        <taxon>Alphaproteobacteria</taxon>
        <taxon>Sphingomonadales</taxon>
        <taxon>Erythrobacteraceae</taxon>
        <taxon>Tsuneonella</taxon>
    </lineage>
</organism>
<dbReference type="RefSeq" id="WP_188643303.1">
    <property type="nucleotide sequence ID" value="NZ_BMKL01000001.1"/>
</dbReference>